<keyword evidence="1" id="KW-0175">Coiled coil</keyword>
<dbReference type="Proteomes" id="UP001060012">
    <property type="component" value="Chromosome"/>
</dbReference>
<feature type="coiled-coil region" evidence="1">
    <location>
        <begin position="249"/>
        <end position="276"/>
    </location>
</feature>
<evidence type="ECO:0000313" key="4">
    <source>
        <dbReference type="Proteomes" id="UP001060012"/>
    </source>
</evidence>
<accession>A0ABY5E3L2</accession>
<dbReference type="Gene3D" id="1.10.1060.20">
    <property type="match status" value="1"/>
</dbReference>
<proteinExistence type="predicted"/>
<evidence type="ECO:0000259" key="2">
    <source>
        <dbReference type="Pfam" id="PF22196"/>
    </source>
</evidence>
<dbReference type="EMBL" id="CP100595">
    <property type="protein sequence ID" value="UTJ05755.1"/>
    <property type="molecule type" value="Genomic_DNA"/>
</dbReference>
<gene>
    <name evidence="3" type="ORF">NJU99_10885</name>
</gene>
<sequence length="365" mass="42660">MKLEISLFKFDKNSDYLPYYTKHFIKTKEEKTLLDILKNIDNEQKLSFVDCQDFDLVVNGVYVKAGIELKRLKKEFGTDIKIEPISIRRACDDLLINDDDFNERLELLKDFINEEDKKTYQELKPYFYASNTLNLDTSYIGDSLLILASMIIERANKEEKDSILKIINSYEVSASFYNSSKNVILDFDNSYEERIIKLQKALNVYEETEKQNFRLNKTLILDFGSFEEEYELNHDFSDFAIAYYASNKEEKYSKLINSLKAKKINLESQRLDLSKNTFNINSKITLYTACTILLEAFDAGADLIVVDNDEDFYIFDYNRKELEKICGREVAIPVVHINELQKLVSGNHKEAKETLEKHQVNPELI</sequence>
<feature type="domain" description="HdrB-like C-terminal" evidence="2">
    <location>
        <begin position="277"/>
        <end position="359"/>
    </location>
</feature>
<dbReference type="Gene3D" id="3.10.20.30">
    <property type="match status" value="1"/>
</dbReference>
<dbReference type="Gene3D" id="3.40.50.11810">
    <property type="match status" value="1"/>
</dbReference>
<dbReference type="InterPro" id="IPR054018">
    <property type="entry name" value="HdrB-like_C"/>
</dbReference>
<dbReference type="Pfam" id="PF22196">
    <property type="entry name" value="HdrB-like_C"/>
    <property type="match status" value="1"/>
</dbReference>
<evidence type="ECO:0000256" key="1">
    <source>
        <dbReference type="SAM" id="Coils"/>
    </source>
</evidence>
<keyword evidence="4" id="KW-1185">Reference proteome</keyword>
<reference evidence="3" key="1">
    <citation type="submission" date="2022-07" db="EMBL/GenBank/DDBJ databases">
        <title>Arcobacter roscoffensis sp. nov., a marine bacterium isolated from coastal seawater collected from Roscoff, France.</title>
        <authorList>
            <person name="Pascual J."/>
            <person name="Lepeaux C."/>
            <person name="Methner A."/>
            <person name="Overmann J."/>
        </authorList>
    </citation>
    <scope>NUCLEOTIDE SEQUENCE</scope>
    <source>
        <strain evidence="3">ARW1-2F2</strain>
    </source>
</reference>
<protein>
    <recommendedName>
        <fullName evidence="2">HdrB-like C-terminal domain-containing protein</fullName>
    </recommendedName>
</protein>
<evidence type="ECO:0000313" key="3">
    <source>
        <dbReference type="EMBL" id="UTJ05755.1"/>
    </source>
</evidence>
<organism evidence="3 4">
    <name type="scientific">Arcobacter roscoffensis</name>
    <dbReference type="NCBI Taxonomy" id="2961520"/>
    <lineage>
        <taxon>Bacteria</taxon>
        <taxon>Pseudomonadati</taxon>
        <taxon>Campylobacterota</taxon>
        <taxon>Epsilonproteobacteria</taxon>
        <taxon>Campylobacterales</taxon>
        <taxon>Arcobacteraceae</taxon>
        <taxon>Arcobacter</taxon>
    </lineage>
</organism>
<dbReference type="RefSeq" id="WP_254575936.1">
    <property type="nucleotide sequence ID" value="NZ_CP100595.1"/>
</dbReference>
<dbReference type="InterPro" id="IPR012675">
    <property type="entry name" value="Beta-grasp_dom_sf"/>
</dbReference>
<name>A0ABY5E3L2_9BACT</name>